<comment type="caution">
    <text evidence="2">The sequence shown here is derived from an EMBL/GenBank/DDBJ whole genome shotgun (WGS) entry which is preliminary data.</text>
</comment>
<sequence>MPARSSEEEAEKCTSKIRPSVDSLPPVQITKASNNKMTPPHILLLGATPSRAALLLASGEYSHTQCNPCCNVTAEEFAAG</sequence>
<evidence type="ECO:0000313" key="2">
    <source>
        <dbReference type="EMBL" id="CAB1453474.1"/>
    </source>
</evidence>
<keyword evidence="3" id="KW-1185">Reference proteome</keyword>
<organism evidence="2 3">
    <name type="scientific">Pleuronectes platessa</name>
    <name type="common">European plaice</name>
    <dbReference type="NCBI Taxonomy" id="8262"/>
    <lineage>
        <taxon>Eukaryota</taxon>
        <taxon>Metazoa</taxon>
        <taxon>Chordata</taxon>
        <taxon>Craniata</taxon>
        <taxon>Vertebrata</taxon>
        <taxon>Euteleostomi</taxon>
        <taxon>Actinopterygii</taxon>
        <taxon>Neopterygii</taxon>
        <taxon>Teleostei</taxon>
        <taxon>Neoteleostei</taxon>
        <taxon>Acanthomorphata</taxon>
        <taxon>Carangaria</taxon>
        <taxon>Pleuronectiformes</taxon>
        <taxon>Pleuronectoidei</taxon>
        <taxon>Pleuronectidae</taxon>
        <taxon>Pleuronectes</taxon>
    </lineage>
</organism>
<accession>A0A9N7VPV6</accession>
<feature type="region of interest" description="Disordered" evidence="1">
    <location>
        <begin position="1"/>
        <end position="39"/>
    </location>
</feature>
<evidence type="ECO:0000256" key="1">
    <source>
        <dbReference type="SAM" id="MobiDB-lite"/>
    </source>
</evidence>
<proteinExistence type="predicted"/>
<evidence type="ECO:0000313" key="3">
    <source>
        <dbReference type="Proteomes" id="UP001153269"/>
    </source>
</evidence>
<feature type="compositionally biased region" description="Basic and acidic residues" evidence="1">
    <location>
        <begin position="1"/>
        <end position="14"/>
    </location>
</feature>
<gene>
    <name evidence="2" type="ORF">PLEPLA_LOCUS41228</name>
</gene>
<dbReference type="Proteomes" id="UP001153269">
    <property type="component" value="Unassembled WGS sequence"/>
</dbReference>
<dbReference type="AlphaFoldDB" id="A0A9N7VPV6"/>
<name>A0A9N7VPV6_PLEPL</name>
<protein>
    <submittedName>
        <fullName evidence="2">Uncharacterized protein</fullName>
    </submittedName>
</protein>
<reference evidence="2" key="1">
    <citation type="submission" date="2020-03" db="EMBL/GenBank/DDBJ databases">
        <authorList>
            <person name="Weist P."/>
        </authorList>
    </citation>
    <scope>NUCLEOTIDE SEQUENCE</scope>
</reference>
<dbReference type="EMBL" id="CADEAL010004171">
    <property type="protein sequence ID" value="CAB1453474.1"/>
    <property type="molecule type" value="Genomic_DNA"/>
</dbReference>